<dbReference type="PANTHER" id="PTHR42838:SF2">
    <property type="entry name" value="NITROUS-OXIDE REDUCTASE"/>
    <property type="match status" value="1"/>
</dbReference>
<comment type="subcellular location">
    <subcellularLocation>
        <location evidence="1">Cell envelope</location>
    </subcellularLocation>
</comment>
<dbReference type="GO" id="GO:0004129">
    <property type="term" value="F:cytochrome-c oxidase activity"/>
    <property type="evidence" value="ECO:0007669"/>
    <property type="project" value="InterPro"/>
</dbReference>
<dbReference type="InterPro" id="IPR051403">
    <property type="entry name" value="NosZ/Cyto_c_oxidase_sub2"/>
</dbReference>
<evidence type="ECO:0000313" key="7">
    <source>
        <dbReference type="Proteomes" id="UP000002613"/>
    </source>
</evidence>
<gene>
    <name evidence="6" type="ordered locus">Ferp_0125</name>
</gene>
<dbReference type="eggNOG" id="arCOG01236">
    <property type="taxonomic scope" value="Archaea"/>
</dbReference>
<dbReference type="GO" id="GO:0005507">
    <property type="term" value="F:copper ion binding"/>
    <property type="evidence" value="ECO:0007669"/>
    <property type="project" value="InterPro"/>
</dbReference>
<keyword evidence="4" id="KW-0812">Transmembrane</keyword>
<dbReference type="Proteomes" id="UP000002613">
    <property type="component" value="Chromosome"/>
</dbReference>
<protein>
    <submittedName>
        <fullName evidence="6">Cytochrome c oxidase subunit II</fullName>
    </submittedName>
</protein>
<dbReference type="HOGENOM" id="CLU_159078_0_0_2"/>
<evidence type="ECO:0000256" key="2">
    <source>
        <dbReference type="ARBA" id="ARBA00022723"/>
    </source>
</evidence>
<dbReference type="GeneID" id="54763184"/>
<evidence type="ECO:0000313" key="6">
    <source>
        <dbReference type="EMBL" id="ADC64313.1"/>
    </source>
</evidence>
<feature type="transmembrane region" description="Helical" evidence="4">
    <location>
        <begin position="6"/>
        <end position="26"/>
    </location>
</feature>
<dbReference type="Pfam" id="PF13473">
    <property type="entry name" value="Cupredoxin_1"/>
    <property type="match status" value="1"/>
</dbReference>
<name>D3S177_FERPA</name>
<dbReference type="InterPro" id="IPR028096">
    <property type="entry name" value="EfeO_Cupredoxin"/>
</dbReference>
<dbReference type="RefSeq" id="WP_012964660.1">
    <property type="nucleotide sequence ID" value="NC_013849.1"/>
</dbReference>
<reference evidence="7" key="1">
    <citation type="submission" date="2010-02" db="EMBL/GenBank/DDBJ databases">
        <title>Complete sequence of Ferroglobus placidus DSM 10642.</title>
        <authorList>
            <consortium name="US DOE Joint Genome Institute"/>
            <person name="Lucas S."/>
            <person name="Copeland A."/>
            <person name="Lapidus A."/>
            <person name="Cheng J.-F."/>
            <person name="Bruce D."/>
            <person name="Goodwin L."/>
            <person name="Pitluck S."/>
            <person name="Saunders E."/>
            <person name="Brettin T."/>
            <person name="Detter J.C."/>
            <person name="Han C."/>
            <person name="Tapia R."/>
            <person name="Larimer F."/>
            <person name="Land M."/>
            <person name="Hauser L."/>
            <person name="Kyrpides N."/>
            <person name="Ivanova N."/>
            <person name="Holmes D."/>
            <person name="Lovley D."/>
            <person name="Kyrpides N."/>
            <person name="Anderson I.J."/>
            <person name="Woyke T."/>
        </authorList>
    </citation>
    <scope>NUCLEOTIDE SEQUENCE [LARGE SCALE GENOMIC DNA]</scope>
    <source>
        <strain evidence="7">DSM 10642 / AEDII12DO</strain>
    </source>
</reference>
<evidence type="ECO:0000256" key="3">
    <source>
        <dbReference type="ARBA" id="ARBA00023008"/>
    </source>
</evidence>
<keyword evidence="7" id="KW-1185">Reference proteome</keyword>
<dbReference type="AlphaFoldDB" id="D3S177"/>
<dbReference type="PaxDb" id="589924-Ferp_0125"/>
<evidence type="ECO:0000256" key="4">
    <source>
        <dbReference type="SAM" id="Phobius"/>
    </source>
</evidence>
<keyword evidence="3" id="KW-0186">Copper</keyword>
<dbReference type="OrthoDB" id="3372at2157"/>
<evidence type="ECO:0000256" key="1">
    <source>
        <dbReference type="ARBA" id="ARBA00004196"/>
    </source>
</evidence>
<dbReference type="KEGG" id="fpl:Ferp_0125"/>
<feature type="domain" description="Cytochrome oxidase subunit II copper A binding" evidence="5">
    <location>
        <begin position="31"/>
        <end position="130"/>
    </location>
</feature>
<sequence>MRIGDIIALLLLIIGVLAIIGGPMYYKSQAKEENVIELHAKQWMFVPNKIVVKKGEKVTLRFTSDDVTHGLYIAAFGINEIVEPGKWKEVTFVPNKTGTFEIRCNIYCGEPYPNSGLGHWIMRGVLVVTD</sequence>
<dbReference type="InterPro" id="IPR002429">
    <property type="entry name" value="CcO_II-like_C"/>
</dbReference>
<evidence type="ECO:0000259" key="5">
    <source>
        <dbReference type="PROSITE" id="PS50857"/>
    </source>
</evidence>
<dbReference type="PROSITE" id="PS50857">
    <property type="entry name" value="COX2_CUA"/>
    <property type="match status" value="1"/>
</dbReference>
<dbReference type="STRING" id="589924.Ferp_0125"/>
<dbReference type="Gene3D" id="2.60.40.420">
    <property type="entry name" value="Cupredoxins - blue copper proteins"/>
    <property type="match status" value="1"/>
</dbReference>
<keyword evidence="4" id="KW-0472">Membrane</keyword>
<dbReference type="InterPro" id="IPR008972">
    <property type="entry name" value="Cupredoxin"/>
</dbReference>
<organism evidence="6 7">
    <name type="scientific">Ferroglobus placidus (strain DSM 10642 / AEDII12DO)</name>
    <dbReference type="NCBI Taxonomy" id="589924"/>
    <lineage>
        <taxon>Archaea</taxon>
        <taxon>Methanobacteriati</taxon>
        <taxon>Methanobacteriota</taxon>
        <taxon>Archaeoglobi</taxon>
        <taxon>Archaeoglobales</taxon>
        <taxon>Archaeoglobaceae</taxon>
        <taxon>Ferroglobus</taxon>
    </lineage>
</organism>
<dbReference type="GO" id="GO:0016020">
    <property type="term" value="C:membrane"/>
    <property type="evidence" value="ECO:0007669"/>
    <property type="project" value="InterPro"/>
</dbReference>
<proteinExistence type="predicted"/>
<accession>D3S177</accession>
<dbReference type="EMBL" id="CP001899">
    <property type="protein sequence ID" value="ADC64313.1"/>
    <property type="molecule type" value="Genomic_DNA"/>
</dbReference>
<dbReference type="SUPFAM" id="SSF49503">
    <property type="entry name" value="Cupredoxins"/>
    <property type="match status" value="1"/>
</dbReference>
<reference evidence="6 7" key="2">
    <citation type="journal article" date="2011" name="Stand. Genomic Sci.">
        <title>Complete genome sequence of Ferroglobus placidus AEDII12DO.</title>
        <authorList>
            <person name="Anderson I."/>
            <person name="Risso C."/>
            <person name="Holmes D."/>
            <person name="Lucas S."/>
            <person name="Copeland A."/>
            <person name="Lapidus A."/>
            <person name="Cheng J.F."/>
            <person name="Bruce D."/>
            <person name="Goodwin L."/>
            <person name="Pitluck S."/>
            <person name="Saunders E."/>
            <person name="Brettin T."/>
            <person name="Detter J.C."/>
            <person name="Han C."/>
            <person name="Tapia R."/>
            <person name="Larimer F."/>
            <person name="Land M."/>
            <person name="Hauser L."/>
            <person name="Woyke T."/>
            <person name="Lovley D."/>
            <person name="Kyrpides N."/>
            <person name="Ivanova N."/>
        </authorList>
    </citation>
    <scope>NUCLEOTIDE SEQUENCE [LARGE SCALE GENOMIC DNA]</scope>
    <source>
        <strain evidence="7">DSM 10642 / AEDII12DO</strain>
    </source>
</reference>
<keyword evidence="2" id="KW-0479">Metal-binding</keyword>
<keyword evidence="4" id="KW-1133">Transmembrane helix</keyword>
<dbReference type="PANTHER" id="PTHR42838">
    <property type="entry name" value="CYTOCHROME C OXIDASE SUBUNIT II"/>
    <property type="match status" value="1"/>
</dbReference>